<dbReference type="Proteomes" id="UP000319342">
    <property type="component" value="Chromosome"/>
</dbReference>
<gene>
    <name evidence="3" type="ORF">Pla163_01890</name>
</gene>
<feature type="compositionally biased region" description="Basic and acidic residues" evidence="1">
    <location>
        <begin position="98"/>
        <end position="117"/>
    </location>
</feature>
<keyword evidence="2" id="KW-0472">Membrane</keyword>
<evidence type="ECO:0000256" key="2">
    <source>
        <dbReference type="SAM" id="Phobius"/>
    </source>
</evidence>
<dbReference type="RefSeq" id="WP_145182183.1">
    <property type="nucleotide sequence ID" value="NZ_CP036290.1"/>
</dbReference>
<sequence>MTNPDADLPRDPAIQREVRIQLVEHAQALLWRMLVGGVVLGVMFAFAGAVRMGPVGLFLGAALGAALGALGGALVTLVRASASHDAAGASTGTIATGRARDEGASGGRHLEERPDAL</sequence>
<keyword evidence="4" id="KW-1185">Reference proteome</keyword>
<feature type="transmembrane region" description="Helical" evidence="2">
    <location>
        <begin position="29"/>
        <end position="50"/>
    </location>
</feature>
<evidence type="ECO:0000256" key="1">
    <source>
        <dbReference type="SAM" id="MobiDB-lite"/>
    </source>
</evidence>
<dbReference type="EMBL" id="CP036290">
    <property type="protein sequence ID" value="QDU83093.1"/>
    <property type="molecule type" value="Genomic_DNA"/>
</dbReference>
<evidence type="ECO:0000313" key="3">
    <source>
        <dbReference type="EMBL" id="QDU83093.1"/>
    </source>
</evidence>
<name>A0A518CV41_9BACT</name>
<reference evidence="3 4" key="1">
    <citation type="submission" date="2019-02" db="EMBL/GenBank/DDBJ databases">
        <title>Deep-cultivation of Planctomycetes and their phenomic and genomic characterization uncovers novel biology.</title>
        <authorList>
            <person name="Wiegand S."/>
            <person name="Jogler M."/>
            <person name="Boedeker C."/>
            <person name="Pinto D."/>
            <person name="Vollmers J."/>
            <person name="Rivas-Marin E."/>
            <person name="Kohn T."/>
            <person name="Peeters S.H."/>
            <person name="Heuer A."/>
            <person name="Rast P."/>
            <person name="Oberbeckmann S."/>
            <person name="Bunk B."/>
            <person name="Jeske O."/>
            <person name="Meyerdierks A."/>
            <person name="Storesund J.E."/>
            <person name="Kallscheuer N."/>
            <person name="Luecker S."/>
            <person name="Lage O.M."/>
            <person name="Pohl T."/>
            <person name="Merkel B.J."/>
            <person name="Hornburger P."/>
            <person name="Mueller R.-W."/>
            <person name="Bruemmer F."/>
            <person name="Labrenz M."/>
            <person name="Spormann A.M."/>
            <person name="Op den Camp H."/>
            <person name="Overmann J."/>
            <person name="Amann R."/>
            <person name="Jetten M.S.M."/>
            <person name="Mascher T."/>
            <person name="Medema M.H."/>
            <person name="Devos D.P."/>
            <person name="Kaster A.-K."/>
            <person name="Ovreas L."/>
            <person name="Rohde M."/>
            <person name="Galperin M.Y."/>
            <person name="Jogler C."/>
        </authorList>
    </citation>
    <scope>NUCLEOTIDE SEQUENCE [LARGE SCALE GENOMIC DNA]</scope>
    <source>
        <strain evidence="3 4">Pla163</strain>
    </source>
</reference>
<keyword evidence="2" id="KW-1133">Transmembrane helix</keyword>
<feature type="region of interest" description="Disordered" evidence="1">
    <location>
        <begin position="84"/>
        <end position="117"/>
    </location>
</feature>
<protein>
    <submittedName>
        <fullName evidence="3">Uncharacterized protein</fullName>
    </submittedName>
</protein>
<dbReference type="AlphaFoldDB" id="A0A518CV41"/>
<accession>A0A518CV41</accession>
<feature type="transmembrane region" description="Helical" evidence="2">
    <location>
        <begin position="56"/>
        <end position="78"/>
    </location>
</feature>
<organism evidence="3 4">
    <name type="scientific">Rohdeia mirabilis</name>
    <dbReference type="NCBI Taxonomy" id="2528008"/>
    <lineage>
        <taxon>Bacteria</taxon>
        <taxon>Pseudomonadati</taxon>
        <taxon>Planctomycetota</taxon>
        <taxon>Planctomycetia</taxon>
        <taxon>Planctomycetia incertae sedis</taxon>
        <taxon>Rohdeia</taxon>
    </lineage>
</organism>
<proteinExistence type="predicted"/>
<keyword evidence="2" id="KW-0812">Transmembrane</keyword>
<feature type="compositionally biased region" description="Low complexity" evidence="1">
    <location>
        <begin position="86"/>
        <end position="97"/>
    </location>
</feature>
<evidence type="ECO:0000313" key="4">
    <source>
        <dbReference type="Proteomes" id="UP000319342"/>
    </source>
</evidence>